<dbReference type="Gene3D" id="3.30.70.330">
    <property type="match status" value="1"/>
</dbReference>
<dbReference type="InterPro" id="IPR053951">
    <property type="entry name" value="K_trans_N"/>
</dbReference>
<dbReference type="PANTHER" id="PTHR23139">
    <property type="entry name" value="RNA-BINDING PROTEIN"/>
    <property type="match status" value="1"/>
</dbReference>
<dbReference type="InterPro" id="IPR035979">
    <property type="entry name" value="RBD_domain_sf"/>
</dbReference>
<reference evidence="5 6" key="1">
    <citation type="journal article" date="2023" name="Hortic Res">
        <title>The complete reference genome for grapevine (Vitis vinifera L.) genetics and breeding.</title>
        <authorList>
            <person name="Shi X."/>
            <person name="Cao S."/>
            <person name="Wang X."/>
            <person name="Huang S."/>
            <person name="Wang Y."/>
            <person name="Liu Z."/>
            <person name="Liu W."/>
            <person name="Leng X."/>
            <person name="Peng Y."/>
            <person name="Wang N."/>
            <person name="Wang Y."/>
            <person name="Ma Z."/>
            <person name="Xu X."/>
            <person name="Zhang F."/>
            <person name="Xue H."/>
            <person name="Zhong H."/>
            <person name="Wang Y."/>
            <person name="Zhang K."/>
            <person name="Velt A."/>
            <person name="Avia K."/>
            <person name="Holtgrawe D."/>
            <person name="Grimplet J."/>
            <person name="Matus J.T."/>
            <person name="Ware D."/>
            <person name="Wu X."/>
            <person name="Wang H."/>
            <person name="Liu C."/>
            <person name="Fang Y."/>
            <person name="Rustenholz C."/>
            <person name="Cheng Z."/>
            <person name="Xiao H."/>
            <person name="Zhou Y."/>
        </authorList>
    </citation>
    <scope>NUCLEOTIDE SEQUENCE [LARGE SCALE GENOMIC DNA]</scope>
    <source>
        <strain evidence="6">cv. Pinot noir / PN40024</strain>
        <tissue evidence="5">Leaf</tissue>
    </source>
</reference>
<accession>A0ABY9D418</accession>
<keyword evidence="3" id="KW-0508">mRNA splicing</keyword>
<dbReference type="InterPro" id="IPR012677">
    <property type="entry name" value="Nucleotide-bd_a/b_plait_sf"/>
</dbReference>
<feature type="domain" description="K+ potassium transporter integral membrane" evidence="4">
    <location>
        <begin position="34"/>
        <end position="68"/>
    </location>
</feature>
<evidence type="ECO:0000256" key="1">
    <source>
        <dbReference type="ARBA" id="ARBA00022664"/>
    </source>
</evidence>
<keyword evidence="1" id="KW-0507">mRNA processing</keyword>
<dbReference type="Proteomes" id="UP001227230">
    <property type="component" value="Chromosome 13"/>
</dbReference>
<name>A0ABY9D418_VITVI</name>
<sequence length="68" mass="7223">MTAIGGNSAGPSDAVVNVYIDHEKKFALVEMRSVEQASNAMELGGILLCITSSEAMFSDLGHFLYTAI</sequence>
<dbReference type="Pfam" id="PF02705">
    <property type="entry name" value="K_trans"/>
    <property type="match status" value="1"/>
</dbReference>
<dbReference type="EMBL" id="CP126660">
    <property type="protein sequence ID" value="WKA02112.1"/>
    <property type="molecule type" value="Genomic_DNA"/>
</dbReference>
<gene>
    <name evidence="5" type="ORF">VitviT2T_020335</name>
</gene>
<evidence type="ECO:0000256" key="2">
    <source>
        <dbReference type="ARBA" id="ARBA00022884"/>
    </source>
</evidence>
<dbReference type="SUPFAM" id="SSF54928">
    <property type="entry name" value="RNA-binding domain, RBD"/>
    <property type="match status" value="1"/>
</dbReference>
<evidence type="ECO:0000256" key="3">
    <source>
        <dbReference type="ARBA" id="ARBA00023187"/>
    </source>
</evidence>
<evidence type="ECO:0000313" key="6">
    <source>
        <dbReference type="Proteomes" id="UP001227230"/>
    </source>
</evidence>
<keyword evidence="2" id="KW-0694">RNA-binding</keyword>
<proteinExistence type="predicted"/>
<keyword evidence="6" id="KW-1185">Reference proteome</keyword>
<evidence type="ECO:0000259" key="4">
    <source>
        <dbReference type="Pfam" id="PF02705"/>
    </source>
</evidence>
<evidence type="ECO:0000313" key="5">
    <source>
        <dbReference type="EMBL" id="WKA02112.1"/>
    </source>
</evidence>
<organism evidence="5 6">
    <name type="scientific">Vitis vinifera</name>
    <name type="common">Grape</name>
    <dbReference type="NCBI Taxonomy" id="29760"/>
    <lineage>
        <taxon>Eukaryota</taxon>
        <taxon>Viridiplantae</taxon>
        <taxon>Streptophyta</taxon>
        <taxon>Embryophyta</taxon>
        <taxon>Tracheophyta</taxon>
        <taxon>Spermatophyta</taxon>
        <taxon>Magnoliopsida</taxon>
        <taxon>eudicotyledons</taxon>
        <taxon>Gunneridae</taxon>
        <taxon>Pentapetalae</taxon>
        <taxon>rosids</taxon>
        <taxon>Vitales</taxon>
        <taxon>Vitaceae</taxon>
        <taxon>Viteae</taxon>
        <taxon>Vitis</taxon>
    </lineage>
</organism>
<protein>
    <recommendedName>
        <fullName evidence="4">K+ potassium transporter integral membrane domain-containing protein</fullName>
    </recommendedName>
</protein>